<name>A0A484FYP7_COLOR</name>
<evidence type="ECO:0000313" key="2">
    <source>
        <dbReference type="EMBL" id="TDZ23148.1"/>
    </source>
</evidence>
<proteinExistence type="predicted"/>
<reference evidence="3" key="2">
    <citation type="journal article" date="2019" name="Mol. Plant Microbe Interact.">
        <title>Genome sequence resources for four phytopathogenic fungi from the Colletotrichum orbiculare species complex.</title>
        <authorList>
            <person name="Gan P."/>
            <person name="Tsushima A."/>
            <person name="Narusaka M."/>
            <person name="Narusaka Y."/>
            <person name="Takano Y."/>
            <person name="Kubo Y."/>
            <person name="Shirasu K."/>
        </authorList>
    </citation>
    <scope>GENOME REANNOTATION</scope>
    <source>
        <strain evidence="3">104-T / ATCC 96160 / CBS 514.97 / LARS 414 / MAFF 240422</strain>
    </source>
</reference>
<gene>
    <name evidence="2" type="ORF">Cob_v003805</name>
</gene>
<dbReference type="Proteomes" id="UP000014480">
    <property type="component" value="Unassembled WGS sequence"/>
</dbReference>
<keyword evidence="3" id="KW-1185">Reference proteome</keyword>
<evidence type="ECO:0000256" key="1">
    <source>
        <dbReference type="SAM" id="MobiDB-lite"/>
    </source>
</evidence>
<comment type="caution">
    <text evidence="2">The sequence shown here is derived from an EMBL/GenBank/DDBJ whole genome shotgun (WGS) entry which is preliminary data.</text>
</comment>
<dbReference type="EMBL" id="AMCV02000006">
    <property type="protein sequence ID" value="TDZ23148.1"/>
    <property type="molecule type" value="Genomic_DNA"/>
</dbReference>
<feature type="region of interest" description="Disordered" evidence="1">
    <location>
        <begin position="1"/>
        <end position="22"/>
    </location>
</feature>
<sequence>MRNRRTVLEGLTGGGELGPPSAPLTYAPDATIATSFVRWGKQTPADLHGVHSASRHETNYGVPLQAWGLTAVCEAQNPMSRIAATAPTALHTPPSVRGY</sequence>
<protein>
    <submittedName>
        <fullName evidence="2">Uncharacterized protein</fullName>
    </submittedName>
</protein>
<accession>A0A484FYP7</accession>
<dbReference type="AlphaFoldDB" id="A0A484FYP7"/>
<organism evidence="2 3">
    <name type="scientific">Colletotrichum orbiculare (strain 104-T / ATCC 96160 / CBS 514.97 / LARS 414 / MAFF 240422)</name>
    <name type="common">Cucumber anthracnose fungus</name>
    <name type="synonym">Colletotrichum lagenarium</name>
    <dbReference type="NCBI Taxonomy" id="1213857"/>
    <lineage>
        <taxon>Eukaryota</taxon>
        <taxon>Fungi</taxon>
        <taxon>Dikarya</taxon>
        <taxon>Ascomycota</taxon>
        <taxon>Pezizomycotina</taxon>
        <taxon>Sordariomycetes</taxon>
        <taxon>Hypocreomycetidae</taxon>
        <taxon>Glomerellales</taxon>
        <taxon>Glomerellaceae</taxon>
        <taxon>Colletotrichum</taxon>
        <taxon>Colletotrichum orbiculare species complex</taxon>
    </lineage>
</organism>
<evidence type="ECO:0000313" key="3">
    <source>
        <dbReference type="Proteomes" id="UP000014480"/>
    </source>
</evidence>
<reference evidence="3" key="1">
    <citation type="journal article" date="2013" name="New Phytol.">
        <title>Comparative genomic and transcriptomic analyses reveal the hemibiotrophic stage shift of Colletotrichum fungi.</title>
        <authorList>
            <person name="Gan P."/>
            <person name="Ikeda K."/>
            <person name="Irieda H."/>
            <person name="Narusaka M."/>
            <person name="O'Connell R.J."/>
            <person name="Narusaka Y."/>
            <person name="Takano Y."/>
            <person name="Kubo Y."/>
            <person name="Shirasu K."/>
        </authorList>
    </citation>
    <scope>NUCLEOTIDE SEQUENCE [LARGE SCALE GENOMIC DNA]</scope>
    <source>
        <strain evidence="3">104-T / ATCC 96160 / CBS 514.97 / LARS 414 / MAFF 240422</strain>
    </source>
</reference>